<dbReference type="EMBL" id="NBWU01000001">
    <property type="protein sequence ID" value="PCE66289.1"/>
    <property type="molecule type" value="Genomic_DNA"/>
</dbReference>
<dbReference type="AlphaFoldDB" id="A0A2A4GBF4"/>
<organism evidence="1 2">
    <name type="scientific">Sediminicola luteus</name>
    <dbReference type="NCBI Taxonomy" id="319238"/>
    <lineage>
        <taxon>Bacteria</taxon>
        <taxon>Pseudomonadati</taxon>
        <taxon>Bacteroidota</taxon>
        <taxon>Flavobacteriia</taxon>
        <taxon>Flavobacteriales</taxon>
        <taxon>Flavobacteriaceae</taxon>
        <taxon>Sediminicola</taxon>
    </lineage>
</organism>
<dbReference type="Proteomes" id="UP000219559">
    <property type="component" value="Unassembled WGS sequence"/>
</dbReference>
<name>A0A2A4GBF4_9FLAO</name>
<comment type="caution">
    <text evidence="1">The sequence shown here is derived from an EMBL/GenBank/DDBJ whole genome shotgun (WGS) entry which is preliminary data.</text>
</comment>
<reference evidence="1 2" key="1">
    <citation type="submission" date="2017-04" db="EMBL/GenBank/DDBJ databases">
        <title>A new member of the family Flavobacteriaceae isolated from ascidians.</title>
        <authorList>
            <person name="Chen L."/>
        </authorList>
    </citation>
    <scope>NUCLEOTIDE SEQUENCE [LARGE SCALE GENOMIC DNA]</scope>
    <source>
        <strain evidence="1 2">HQA918</strain>
    </source>
</reference>
<protein>
    <submittedName>
        <fullName evidence="1">Uncharacterized protein</fullName>
    </submittedName>
</protein>
<evidence type="ECO:0000313" key="1">
    <source>
        <dbReference type="EMBL" id="PCE66289.1"/>
    </source>
</evidence>
<evidence type="ECO:0000313" key="2">
    <source>
        <dbReference type="Proteomes" id="UP000219559"/>
    </source>
</evidence>
<accession>A0A2A4GBF4</accession>
<proteinExistence type="predicted"/>
<sequence length="65" mass="7115">MNKVIGNGNKLGSWKYEVGGTKWKIVESFNRDLQGSKVDEIIFAPLSCGRGLACPEAFRGVRASQ</sequence>
<gene>
    <name evidence="1" type="ORF">B7P33_03040</name>
</gene>
<keyword evidence="2" id="KW-1185">Reference proteome</keyword>